<gene>
    <name evidence="3" type="ORF">AVDCRST_MAG58-3068</name>
</gene>
<protein>
    <submittedName>
        <fullName evidence="3">Uncharacterized protein</fullName>
    </submittedName>
</protein>
<evidence type="ECO:0000313" key="3">
    <source>
        <dbReference type="EMBL" id="CAA9464297.1"/>
    </source>
</evidence>
<accession>A0A6J4RFB8</accession>
<evidence type="ECO:0000256" key="1">
    <source>
        <dbReference type="SAM" id="MobiDB-lite"/>
    </source>
</evidence>
<dbReference type="AlphaFoldDB" id="A0A6J4RFB8"/>
<evidence type="ECO:0000256" key="2">
    <source>
        <dbReference type="SAM" id="SignalP"/>
    </source>
</evidence>
<reference evidence="3" key="1">
    <citation type="submission" date="2020-02" db="EMBL/GenBank/DDBJ databases">
        <authorList>
            <person name="Meier V. D."/>
        </authorList>
    </citation>
    <scope>NUCLEOTIDE SEQUENCE</scope>
    <source>
        <strain evidence="3">AVDCRST_MAG58</strain>
    </source>
</reference>
<feature type="region of interest" description="Disordered" evidence="1">
    <location>
        <begin position="30"/>
        <end position="64"/>
    </location>
</feature>
<sequence>MIRQASGFAPLVLALLLAFASFACTGEQTGHAQGEKEDVARSETTAGAGSGANHDTSVQASTSASTTGNADYYRIDCRMQTHIFKENMSRAEAKDFAARITYRVQANLNGGGDKNLGDILDELNVPAYDTLCG</sequence>
<proteinExistence type="predicted"/>
<organism evidence="3">
    <name type="scientific">uncultured Rubrobacteraceae bacterium</name>
    <dbReference type="NCBI Taxonomy" id="349277"/>
    <lineage>
        <taxon>Bacteria</taxon>
        <taxon>Bacillati</taxon>
        <taxon>Actinomycetota</taxon>
        <taxon>Rubrobacteria</taxon>
        <taxon>Rubrobacterales</taxon>
        <taxon>Rubrobacteraceae</taxon>
        <taxon>environmental samples</taxon>
    </lineage>
</organism>
<dbReference type="EMBL" id="CADCVF010000066">
    <property type="protein sequence ID" value="CAA9464297.1"/>
    <property type="molecule type" value="Genomic_DNA"/>
</dbReference>
<keyword evidence="2" id="KW-0732">Signal</keyword>
<feature type="signal peptide" evidence="2">
    <location>
        <begin position="1"/>
        <end position="23"/>
    </location>
</feature>
<dbReference type="PROSITE" id="PS51257">
    <property type="entry name" value="PROKAR_LIPOPROTEIN"/>
    <property type="match status" value="1"/>
</dbReference>
<name>A0A6J4RFB8_9ACTN</name>
<feature type="chain" id="PRO_5038502617" evidence="2">
    <location>
        <begin position="24"/>
        <end position="133"/>
    </location>
</feature>